<feature type="compositionally biased region" description="Basic residues" evidence="1">
    <location>
        <begin position="151"/>
        <end position="165"/>
    </location>
</feature>
<reference evidence="3 4" key="1">
    <citation type="submission" date="2015-09" db="EMBL/GenBank/DDBJ databases">
        <title>Draft genome sequence of Aliiroseovarius crassostreae CV919-312TSm, the causative agent of Roseovarius Oyster Disease (formerly Juvenile Oyster Disease).</title>
        <authorList>
            <person name="Kessner L."/>
            <person name="Spinard E."/>
            <person name="Nelson D."/>
        </authorList>
    </citation>
    <scope>NUCLEOTIDE SEQUENCE [LARGE SCALE GENOMIC DNA]</scope>
    <source>
        <strain evidence="3 4">CV919-312</strain>
    </source>
</reference>
<dbReference type="EMBL" id="LKBA01000019">
    <property type="protein sequence ID" value="KPN62274.1"/>
    <property type="molecule type" value="Genomic_DNA"/>
</dbReference>
<feature type="domain" description="DUF4167" evidence="2">
    <location>
        <begin position="7"/>
        <end position="82"/>
    </location>
</feature>
<dbReference type="OrthoDB" id="9816310at2"/>
<feature type="region of interest" description="Disordered" evidence="1">
    <location>
        <begin position="81"/>
        <end position="191"/>
    </location>
</feature>
<keyword evidence="4" id="KW-1185">Reference proteome</keyword>
<feature type="compositionally biased region" description="Basic residues" evidence="1">
    <location>
        <begin position="1"/>
        <end position="14"/>
    </location>
</feature>
<dbReference type="AlphaFoldDB" id="A0A0P7ITV2"/>
<dbReference type="RefSeq" id="WP_055191816.1">
    <property type="nucleotide sequence ID" value="NZ_FPBS01000009.1"/>
</dbReference>
<sequence length="191" mass="21442">MRSSKSRSRNKSNRNRNNPGNIINRVFDSSGPEGKVRGTPQQIIEKYSQLARDAFLSNDRVAGENFQQHAEHYTRILAEAQREVDARRQQTEQQNRERQQREKDERERKADTSADVVDAPSDTTLEGAEQPDLIEASEDSGLVETPESKPKKVPAKPRKPRRPAKPKTDVKSDDQNGGGTQSQPDAPEAAE</sequence>
<dbReference type="STRING" id="154981.AKJ29_08460"/>
<evidence type="ECO:0000259" key="2">
    <source>
        <dbReference type="Pfam" id="PF13763"/>
    </source>
</evidence>
<feature type="compositionally biased region" description="Basic and acidic residues" evidence="1">
    <location>
        <begin position="81"/>
        <end position="112"/>
    </location>
</feature>
<dbReference type="InterPro" id="IPR025430">
    <property type="entry name" value="DUF4167"/>
</dbReference>
<evidence type="ECO:0000313" key="3">
    <source>
        <dbReference type="EMBL" id="KPN62274.1"/>
    </source>
</evidence>
<protein>
    <recommendedName>
        <fullName evidence="2">DUF4167 domain-containing protein</fullName>
    </recommendedName>
</protein>
<organism evidence="3 4">
    <name type="scientific">Aliiroseovarius crassostreae</name>
    <dbReference type="NCBI Taxonomy" id="154981"/>
    <lineage>
        <taxon>Bacteria</taxon>
        <taxon>Pseudomonadati</taxon>
        <taxon>Pseudomonadota</taxon>
        <taxon>Alphaproteobacteria</taxon>
        <taxon>Rhodobacterales</taxon>
        <taxon>Paracoccaceae</taxon>
        <taxon>Aliiroseovarius</taxon>
    </lineage>
</organism>
<feature type="region of interest" description="Disordered" evidence="1">
    <location>
        <begin position="1"/>
        <end position="41"/>
    </location>
</feature>
<accession>A0A0P7ITV2</accession>
<dbReference type="Proteomes" id="UP000050471">
    <property type="component" value="Unassembled WGS sequence"/>
</dbReference>
<dbReference type="Pfam" id="PF13763">
    <property type="entry name" value="DUF4167"/>
    <property type="match status" value="1"/>
</dbReference>
<comment type="caution">
    <text evidence="3">The sequence shown here is derived from an EMBL/GenBank/DDBJ whole genome shotgun (WGS) entry which is preliminary data.</text>
</comment>
<evidence type="ECO:0000256" key="1">
    <source>
        <dbReference type="SAM" id="MobiDB-lite"/>
    </source>
</evidence>
<gene>
    <name evidence="3" type="ORF">AKJ29_08460</name>
</gene>
<name>A0A0P7ITV2_9RHOB</name>
<proteinExistence type="predicted"/>
<evidence type="ECO:0000313" key="4">
    <source>
        <dbReference type="Proteomes" id="UP000050471"/>
    </source>
</evidence>